<dbReference type="EMBL" id="JAZAVJ010000030">
    <property type="protein sequence ID" value="KAK7420413.1"/>
    <property type="molecule type" value="Genomic_DNA"/>
</dbReference>
<sequence length="193" mass="21708">MVDFMKYRFTGSEDRSINLAIANAFSAMRTKIQTDLNDAKTSMQTKINNNANLNETTKKAQRSIWQRKWGFLNMRFQGVLARIKDEGFPAIDVPWDWDTGNLSQKRDEDEDEGPSCKIQVTSTTATTFSTVVSKFRTEEEGYGALTGWHWHVTTENWGTGVAFNLPYTIKSGCVERAIVSAGGPRLECDSHPA</sequence>
<proteinExistence type="predicted"/>
<reference evidence="1 2" key="1">
    <citation type="journal article" date="2025" name="Microbiol. Resour. Announc.">
        <title>Draft genome sequences for Neonectria magnoliae and Neonectria punicea, canker pathogens of Liriodendron tulipifera and Acer saccharum in West Virginia.</title>
        <authorList>
            <person name="Petronek H.M."/>
            <person name="Kasson M.T."/>
            <person name="Metheny A.M."/>
            <person name="Stauder C.M."/>
            <person name="Lovett B."/>
            <person name="Lynch S.C."/>
            <person name="Garnas J.R."/>
            <person name="Kasson L.R."/>
            <person name="Stajich J.E."/>
        </authorList>
    </citation>
    <scope>NUCLEOTIDE SEQUENCE [LARGE SCALE GENOMIC DNA]</scope>
    <source>
        <strain evidence="1 2">NRRL 64653</strain>
    </source>
</reference>
<organism evidence="1 2">
    <name type="scientific">Neonectria punicea</name>
    <dbReference type="NCBI Taxonomy" id="979145"/>
    <lineage>
        <taxon>Eukaryota</taxon>
        <taxon>Fungi</taxon>
        <taxon>Dikarya</taxon>
        <taxon>Ascomycota</taxon>
        <taxon>Pezizomycotina</taxon>
        <taxon>Sordariomycetes</taxon>
        <taxon>Hypocreomycetidae</taxon>
        <taxon>Hypocreales</taxon>
        <taxon>Nectriaceae</taxon>
        <taxon>Neonectria</taxon>
    </lineage>
</organism>
<comment type="caution">
    <text evidence="1">The sequence shown here is derived from an EMBL/GenBank/DDBJ whole genome shotgun (WGS) entry which is preliminary data.</text>
</comment>
<evidence type="ECO:0000313" key="2">
    <source>
        <dbReference type="Proteomes" id="UP001498476"/>
    </source>
</evidence>
<evidence type="ECO:0000313" key="1">
    <source>
        <dbReference type="EMBL" id="KAK7420413.1"/>
    </source>
</evidence>
<protein>
    <submittedName>
        <fullName evidence="1">Uncharacterized protein</fullName>
    </submittedName>
</protein>
<name>A0ABR1HGV2_9HYPO</name>
<keyword evidence="2" id="KW-1185">Reference proteome</keyword>
<accession>A0ABR1HGV2</accession>
<gene>
    <name evidence="1" type="ORF">QQX98_002836</name>
</gene>
<dbReference type="Proteomes" id="UP001498476">
    <property type="component" value="Unassembled WGS sequence"/>
</dbReference>